<feature type="non-terminal residue" evidence="2">
    <location>
        <position position="1"/>
    </location>
</feature>
<evidence type="ECO:0000313" key="3">
    <source>
        <dbReference type="Proteomes" id="UP001642502"/>
    </source>
</evidence>
<feature type="compositionally biased region" description="Polar residues" evidence="1">
    <location>
        <begin position="256"/>
        <end position="268"/>
    </location>
</feature>
<accession>A0ABP0DVS2</accession>
<keyword evidence="3" id="KW-1185">Reference proteome</keyword>
<evidence type="ECO:0000313" key="2">
    <source>
        <dbReference type="EMBL" id="CAK7272394.1"/>
    </source>
</evidence>
<dbReference type="EMBL" id="CAWUON010000088">
    <property type="protein sequence ID" value="CAK7272394.1"/>
    <property type="molecule type" value="Genomic_DNA"/>
</dbReference>
<feature type="compositionally biased region" description="Low complexity" evidence="1">
    <location>
        <begin position="238"/>
        <end position="255"/>
    </location>
</feature>
<reference evidence="2 3" key="1">
    <citation type="submission" date="2024-01" db="EMBL/GenBank/DDBJ databases">
        <authorList>
            <person name="Allen C."/>
            <person name="Tagirdzhanova G."/>
        </authorList>
    </citation>
    <scope>NUCLEOTIDE SEQUENCE [LARGE SCALE GENOMIC DNA]</scope>
    <source>
        <strain evidence="2 3">CBS 119000</strain>
    </source>
</reference>
<comment type="caution">
    <text evidence="2">The sequence shown here is derived from an EMBL/GenBank/DDBJ whole genome shotgun (WGS) entry which is preliminary data.</text>
</comment>
<organism evidence="2 3">
    <name type="scientific">Sporothrix epigloea</name>
    <dbReference type="NCBI Taxonomy" id="1892477"/>
    <lineage>
        <taxon>Eukaryota</taxon>
        <taxon>Fungi</taxon>
        <taxon>Dikarya</taxon>
        <taxon>Ascomycota</taxon>
        <taxon>Pezizomycotina</taxon>
        <taxon>Sordariomycetes</taxon>
        <taxon>Sordariomycetidae</taxon>
        <taxon>Ophiostomatales</taxon>
        <taxon>Ophiostomataceae</taxon>
        <taxon>Sporothrix</taxon>
    </lineage>
</organism>
<feature type="region of interest" description="Disordered" evidence="1">
    <location>
        <begin position="237"/>
        <end position="277"/>
    </location>
</feature>
<protein>
    <recommendedName>
        <fullName evidence="4">Retrotransposon gag domain-containing protein</fullName>
    </recommendedName>
</protein>
<proteinExistence type="predicted"/>
<dbReference type="Proteomes" id="UP001642502">
    <property type="component" value="Unassembled WGS sequence"/>
</dbReference>
<evidence type="ECO:0000256" key="1">
    <source>
        <dbReference type="SAM" id="MobiDB-lite"/>
    </source>
</evidence>
<name>A0ABP0DVS2_9PEZI</name>
<gene>
    <name evidence="2" type="ORF">SEPCBS119000_005102</name>
</gene>
<sequence length="328" mass="36919">IDERVVTWGPRSEPGPKLERGWVYGRWTEGNGGPVLRVYSEGLGQERPGLGYGLEKEPERPCQVAPPLRRRCAWWLSVEGYFNVLGRAYTNSAKIFYIGSILTGYALEWHQTRVRKFKDLNAADSFSSYAKAMEDWFYDPSEPSKNFKRLLKLRYEGSTNTHTKRFQEFNSLVGLSGIALKDIIRAAIPREISNLTFSYLKKGDTSDDGFIEAVNHAGQHYETMTGNADYLQNIVKPPSRQQSSRSHSYGSNNPSAMQPSKDVSSSRSKPPWPNRAAAFNGVDKSDVECYRDASAMCIRCGRTNHRFIDCFANKNGDGKSNGIWMTAA</sequence>
<evidence type="ECO:0008006" key="4">
    <source>
        <dbReference type="Google" id="ProtNLM"/>
    </source>
</evidence>